<dbReference type="AlphaFoldDB" id="A0A7U3Q705"/>
<reference evidence="1" key="2">
    <citation type="submission" date="2020-01" db="EMBL/GenBank/DDBJ databases">
        <authorList>
            <person name="Suja A."/>
            <person name="Matt G."/>
            <person name="Terrence G."/>
            <person name="Lester K."/>
            <person name="Todd B."/>
            <person name="Marsha L."/>
            <person name="James S."/>
            <person name="David W."/>
        </authorList>
    </citation>
    <scope>NUCLEOTIDE SEQUENCE</scope>
    <source>
        <strain evidence="1">S15-405</strain>
        <plasmid evidence="1">p3</plasmid>
    </source>
</reference>
<keyword evidence="1" id="KW-0614">Plasmid</keyword>
<proteinExistence type="predicted"/>
<protein>
    <submittedName>
        <fullName evidence="1">Uncharacterized protein</fullName>
    </submittedName>
</protein>
<organism evidence="1">
    <name type="scientific">Edwardsiella ictaluri</name>
    <dbReference type="NCBI Taxonomy" id="67780"/>
    <lineage>
        <taxon>Bacteria</taxon>
        <taxon>Pseudomonadati</taxon>
        <taxon>Pseudomonadota</taxon>
        <taxon>Gammaproteobacteria</taxon>
        <taxon>Enterobacterales</taxon>
        <taxon>Hafniaceae</taxon>
        <taxon>Edwardsiella</taxon>
    </lineage>
</organism>
<dbReference type="EMBL" id="MN942684">
    <property type="protein sequence ID" value="QPI19820.1"/>
    <property type="molecule type" value="Genomic_DNA"/>
</dbReference>
<accession>A0A7U3Q705</accession>
<sequence length="68" mass="7682">MDKRAAIEINSWLSVNYDENDKTIFTITPARRTASDALSAILRRYRQKTQLRTPKTAKIAQDDSGVVA</sequence>
<name>A0A7U3Q705_EDWIC</name>
<reference evidence="1" key="1">
    <citation type="journal article" date="2020" name="J. World Aquac. Soc.">
        <title>An orally delivered, live attenuated Edwardsiella ictaluri vaccine efficiently protects channel catfish fingerlings against multiple Edwardsiella ictaluri field isolates.</title>
        <authorList>
            <person name="Aarattuthodiyil S."/>
            <person name="Griffin M.J."/>
            <person name="Greenway T.E."/>
            <person name="Khoo L.H."/>
            <person name="Byars T.S."/>
            <person name="Lewis M."/>
            <person name="Steadman J."/>
            <person name="Wise D.J."/>
        </authorList>
    </citation>
    <scope>NUCLEOTIDE SEQUENCE</scope>
    <source>
        <strain evidence="1">S15-405</strain>
        <plasmid evidence="1">p3</plasmid>
    </source>
</reference>
<evidence type="ECO:0000313" key="1">
    <source>
        <dbReference type="EMBL" id="QPI19820.1"/>
    </source>
</evidence>
<geneLocation type="plasmid" evidence="1">
    <name>p3</name>
</geneLocation>